<dbReference type="EMBL" id="MTZU01000024">
    <property type="protein sequence ID" value="PCE32792.1"/>
    <property type="molecule type" value="Genomic_DNA"/>
</dbReference>
<reference evidence="1 2" key="1">
    <citation type="submission" date="2017-01" db="EMBL/GenBank/DDBJ databases">
        <title>Whole-Genome Shotgun Sequencing of Two beta-Proteobacterial Species in Search of the Bulgecin Biosynthetic Cluster.</title>
        <authorList>
            <person name="Horsman M.E."/>
            <person name="Marous D.R."/>
            <person name="Li R."/>
            <person name="Oliver R.A."/>
            <person name="Byun B."/>
            <person name="Emrich S.J."/>
            <person name="Boggess B."/>
            <person name="Townsend C.A."/>
            <person name="Mobashery S."/>
        </authorList>
    </citation>
    <scope>NUCLEOTIDE SEQUENCE [LARGE SCALE GENOMIC DNA]</scope>
    <source>
        <strain evidence="1 2">ATCC 31433</strain>
    </source>
</reference>
<dbReference type="Proteomes" id="UP000217994">
    <property type="component" value="Unassembled WGS sequence"/>
</dbReference>
<comment type="caution">
    <text evidence="1">The sequence shown here is derived from an EMBL/GenBank/DDBJ whole genome shotgun (WGS) entry which is preliminary data.</text>
</comment>
<sequence length="126" mass="14070">MNQLDMLELAARAAGWESKRHTVRDLTAIHVRPHTTAAWRAFDSIGSRADAFELSSAARIDVTHFADYVTAHAGAGAFRHFIHDDIDARYDVGAQQVERERATRRAITECAALIGRDVGAPWWRTV</sequence>
<accession>A0A2A4FJE6</accession>
<evidence type="ECO:0000313" key="2">
    <source>
        <dbReference type="Proteomes" id="UP000217994"/>
    </source>
</evidence>
<name>A0A2A4FJE6_9BURK</name>
<dbReference type="RefSeq" id="WP_084909075.1">
    <property type="nucleotide sequence ID" value="NZ_CP020738.1"/>
</dbReference>
<protein>
    <submittedName>
        <fullName evidence="1">Uncharacterized protein</fullName>
    </submittedName>
</protein>
<evidence type="ECO:0000313" key="1">
    <source>
        <dbReference type="EMBL" id="PCE32792.1"/>
    </source>
</evidence>
<dbReference type="GeneID" id="69006539"/>
<organism evidence="1 2">
    <name type="scientific">Burkholderia ubonensis subsp. mesacidophila</name>
    <dbReference type="NCBI Taxonomy" id="265293"/>
    <lineage>
        <taxon>Bacteria</taxon>
        <taxon>Pseudomonadati</taxon>
        <taxon>Pseudomonadota</taxon>
        <taxon>Betaproteobacteria</taxon>
        <taxon>Burkholderiales</taxon>
        <taxon>Burkholderiaceae</taxon>
        <taxon>Burkholderia</taxon>
        <taxon>Burkholderia cepacia complex</taxon>
    </lineage>
</organism>
<gene>
    <name evidence="1" type="ORF">BZL54_09070</name>
</gene>
<proteinExistence type="predicted"/>
<dbReference type="AlphaFoldDB" id="A0A2A4FJE6"/>